<evidence type="ECO:0000313" key="2">
    <source>
        <dbReference type="Proteomes" id="UP000183038"/>
    </source>
</evidence>
<accession>A0A1H4JVF5</accession>
<dbReference type="PROSITE" id="PS51257">
    <property type="entry name" value="PROKAR_LIPOPROTEIN"/>
    <property type="match status" value="1"/>
</dbReference>
<proteinExistence type="predicted"/>
<reference evidence="1 2" key="1">
    <citation type="submission" date="2016-10" db="EMBL/GenBank/DDBJ databases">
        <authorList>
            <person name="de Groot N.N."/>
        </authorList>
    </citation>
    <scope>NUCLEOTIDE SEQUENCE [LARGE SCALE GENOMIC DNA]</scope>
    <source>
        <strain evidence="1 2">MAR_2009_71</strain>
    </source>
</reference>
<organism evidence="1 2">
    <name type="scientific">Maribacter dokdonensis</name>
    <dbReference type="NCBI Taxonomy" id="320912"/>
    <lineage>
        <taxon>Bacteria</taxon>
        <taxon>Pseudomonadati</taxon>
        <taxon>Bacteroidota</taxon>
        <taxon>Flavobacteriia</taxon>
        <taxon>Flavobacteriales</taxon>
        <taxon>Flavobacteriaceae</taxon>
        <taxon>Maribacter</taxon>
    </lineage>
</organism>
<name>A0A1H4JVF5_9FLAO</name>
<dbReference type="EMBL" id="FNTB01000001">
    <property type="protein sequence ID" value="SEB50281.1"/>
    <property type="molecule type" value="Genomic_DNA"/>
</dbReference>
<dbReference type="AlphaFoldDB" id="A0A1H4JVF5"/>
<protein>
    <recommendedName>
        <fullName evidence="3">Lipoprotein</fullName>
    </recommendedName>
</protein>
<sequence>MEIKRLLCIPLLVVTFLSCQQKKKASGDDVAVMWASFLSDLEAKDKVAFKHSSDKTIRCYDCLENTPSEVQQMNLLRENDSLWYDKIYEDFIYIPIDSFIANDYDILFNQKFIHMLRENETVISNEDKNGVAFAHILVTTTLPTAFFEGGQHIFSFKKNKNDEWKLNEIGTIP</sequence>
<dbReference type="RefSeq" id="WP_074670009.1">
    <property type="nucleotide sequence ID" value="NZ_FNTB01000001.1"/>
</dbReference>
<dbReference type="Proteomes" id="UP000183038">
    <property type="component" value="Unassembled WGS sequence"/>
</dbReference>
<evidence type="ECO:0008006" key="3">
    <source>
        <dbReference type="Google" id="ProtNLM"/>
    </source>
</evidence>
<gene>
    <name evidence="1" type="ORF">SAMN05192540_0603</name>
</gene>
<evidence type="ECO:0000313" key="1">
    <source>
        <dbReference type="EMBL" id="SEB50281.1"/>
    </source>
</evidence>
<dbReference type="OrthoDB" id="1161496at2"/>